<evidence type="ECO:0000313" key="3">
    <source>
        <dbReference type="Proteomes" id="UP000823775"/>
    </source>
</evidence>
<dbReference type="EMBL" id="JACEIK010000149">
    <property type="protein sequence ID" value="MCD7450935.1"/>
    <property type="molecule type" value="Genomic_DNA"/>
</dbReference>
<feature type="region of interest" description="Disordered" evidence="1">
    <location>
        <begin position="36"/>
        <end position="57"/>
    </location>
</feature>
<reference evidence="2 3" key="1">
    <citation type="journal article" date="2021" name="BMC Genomics">
        <title>Datura genome reveals duplications of psychoactive alkaloid biosynthetic genes and high mutation rate following tissue culture.</title>
        <authorList>
            <person name="Rajewski A."/>
            <person name="Carter-House D."/>
            <person name="Stajich J."/>
            <person name="Litt A."/>
        </authorList>
    </citation>
    <scope>NUCLEOTIDE SEQUENCE [LARGE SCALE GENOMIC DNA]</scope>
    <source>
        <strain evidence="2">AR-01</strain>
    </source>
</reference>
<evidence type="ECO:0000313" key="2">
    <source>
        <dbReference type="EMBL" id="MCD7450935.1"/>
    </source>
</evidence>
<gene>
    <name evidence="2" type="ORF">HAX54_009081</name>
</gene>
<dbReference type="Proteomes" id="UP000823775">
    <property type="component" value="Unassembled WGS sequence"/>
</dbReference>
<evidence type="ECO:0000256" key="1">
    <source>
        <dbReference type="SAM" id="MobiDB-lite"/>
    </source>
</evidence>
<comment type="caution">
    <text evidence="2">The sequence shown here is derived from an EMBL/GenBank/DDBJ whole genome shotgun (WGS) entry which is preliminary data.</text>
</comment>
<sequence>MTGNRAWNSSFIDAAAELDDINWEVTLANAGNTLSSGLSGHRSATRKSTANDRGIRGLRNGHVPTTITASVMDGLKKFYFGAVYGFHPNYLVLTPNQAVETMIPQMFADPPALSLAEQLDWICYSYMDLNVLLKSALPVPR</sequence>
<proteinExistence type="predicted"/>
<organism evidence="2 3">
    <name type="scientific">Datura stramonium</name>
    <name type="common">Jimsonweed</name>
    <name type="synonym">Common thornapple</name>
    <dbReference type="NCBI Taxonomy" id="4076"/>
    <lineage>
        <taxon>Eukaryota</taxon>
        <taxon>Viridiplantae</taxon>
        <taxon>Streptophyta</taxon>
        <taxon>Embryophyta</taxon>
        <taxon>Tracheophyta</taxon>
        <taxon>Spermatophyta</taxon>
        <taxon>Magnoliopsida</taxon>
        <taxon>eudicotyledons</taxon>
        <taxon>Gunneridae</taxon>
        <taxon>Pentapetalae</taxon>
        <taxon>asterids</taxon>
        <taxon>lamiids</taxon>
        <taxon>Solanales</taxon>
        <taxon>Solanaceae</taxon>
        <taxon>Solanoideae</taxon>
        <taxon>Datureae</taxon>
        <taxon>Datura</taxon>
    </lineage>
</organism>
<keyword evidence="3" id="KW-1185">Reference proteome</keyword>
<name>A0ABS8RY79_DATST</name>
<protein>
    <submittedName>
        <fullName evidence="2">Uncharacterized protein</fullName>
    </submittedName>
</protein>
<accession>A0ABS8RY79</accession>